<dbReference type="GO" id="GO:0031179">
    <property type="term" value="P:peptide modification"/>
    <property type="evidence" value="ECO:0007669"/>
    <property type="project" value="InterPro"/>
</dbReference>
<feature type="binding site" evidence="1">
    <location>
        <position position="557"/>
    </location>
    <ligand>
        <name>Zn(2+)</name>
        <dbReference type="ChEBI" id="CHEBI:29105"/>
    </ligand>
</feature>
<comment type="caution">
    <text evidence="3">The sequence shown here is derived from an EMBL/GenBank/DDBJ whole genome shotgun (WGS) entry which is preliminary data.</text>
</comment>
<dbReference type="InterPro" id="IPR025410">
    <property type="entry name" value="Lant_dehyd"/>
</dbReference>
<dbReference type="SMART" id="SM01260">
    <property type="entry name" value="LANC_like"/>
    <property type="match status" value="1"/>
</dbReference>
<dbReference type="InterPro" id="IPR007822">
    <property type="entry name" value="LANC-like"/>
</dbReference>
<dbReference type="NCBIfam" id="TIGR03897">
    <property type="entry name" value="lanti_2_LanM"/>
    <property type="match status" value="1"/>
</dbReference>
<dbReference type="Pfam" id="PF05147">
    <property type="entry name" value="LANC_like"/>
    <property type="match status" value="1"/>
</dbReference>
<proteinExistence type="predicted"/>
<evidence type="ECO:0000256" key="1">
    <source>
        <dbReference type="PIRSR" id="PIRSR607822-1"/>
    </source>
</evidence>
<feature type="binding site" evidence="1">
    <location>
        <position position="558"/>
    </location>
    <ligand>
        <name>Zn(2+)</name>
        <dbReference type="ChEBI" id="CHEBI:29105"/>
    </ligand>
</feature>
<reference evidence="3 4" key="1">
    <citation type="submission" date="2016-09" db="EMBL/GenBank/DDBJ databases">
        <authorList>
            <person name="Capua I."/>
            <person name="De Benedictis P."/>
            <person name="Joannis T."/>
            <person name="Lombin L.H."/>
            <person name="Cattoli G."/>
        </authorList>
    </citation>
    <scope>NUCLEOTIDE SEQUENCE [LARGE SCALE GENOMIC DNA]</scope>
    <source>
        <strain evidence="3 4">LMG 25899</strain>
    </source>
</reference>
<dbReference type="Pfam" id="PF13575">
    <property type="entry name" value="DUF4135"/>
    <property type="match status" value="1"/>
</dbReference>
<dbReference type="STRING" id="762845.BCR26_12050"/>
<dbReference type="PIRSF" id="PIRSF037228">
    <property type="entry name" value="Lant_mod_RumM"/>
    <property type="match status" value="1"/>
</dbReference>
<evidence type="ECO:0000313" key="3">
    <source>
        <dbReference type="EMBL" id="OEH82766.1"/>
    </source>
</evidence>
<dbReference type="InterPro" id="IPR017146">
    <property type="entry name" value="Lanti_2_LanM"/>
</dbReference>
<name>A0A1E5KY33_9ENTE</name>
<dbReference type="PRINTS" id="PR01950">
    <property type="entry name" value="LANCSUPER"/>
</dbReference>
<dbReference type="Gene3D" id="1.50.10.20">
    <property type="match status" value="1"/>
</dbReference>
<gene>
    <name evidence="3" type="ORF">BCR26_12050</name>
</gene>
<feature type="binding site" evidence="1">
    <location>
        <position position="512"/>
    </location>
    <ligand>
        <name>Zn(2+)</name>
        <dbReference type="ChEBI" id="CHEBI:29105"/>
    </ligand>
</feature>
<dbReference type="AlphaFoldDB" id="A0A1E5KY33"/>
<keyword evidence="4" id="KW-1185">Reference proteome</keyword>
<dbReference type="SUPFAM" id="SSF158745">
    <property type="entry name" value="LanC-like"/>
    <property type="match status" value="1"/>
</dbReference>
<evidence type="ECO:0000313" key="4">
    <source>
        <dbReference type="Proteomes" id="UP000095256"/>
    </source>
</evidence>
<organism evidence="3 4">
    <name type="scientific">Enterococcus rivorum</name>
    <dbReference type="NCBI Taxonomy" id="762845"/>
    <lineage>
        <taxon>Bacteria</taxon>
        <taxon>Bacillati</taxon>
        <taxon>Bacillota</taxon>
        <taxon>Bacilli</taxon>
        <taxon>Lactobacillales</taxon>
        <taxon>Enterococcaceae</taxon>
        <taxon>Enterococcus</taxon>
    </lineage>
</organism>
<accession>A0A1E5KY33</accession>
<dbReference type="Proteomes" id="UP000095256">
    <property type="component" value="Unassembled WGS sequence"/>
</dbReference>
<feature type="domain" description="Lantibiotic biosynthesis protein dehydration" evidence="2">
    <location>
        <begin position="22"/>
        <end position="205"/>
    </location>
</feature>
<keyword evidence="1" id="KW-0479">Metal-binding</keyword>
<evidence type="ECO:0000259" key="2">
    <source>
        <dbReference type="Pfam" id="PF13575"/>
    </source>
</evidence>
<dbReference type="EMBL" id="MIEK01000016">
    <property type="protein sequence ID" value="OEH82766.1"/>
    <property type="molecule type" value="Genomic_DNA"/>
</dbReference>
<keyword evidence="1" id="KW-0862">Zinc</keyword>
<sequence>MLQNDNPLNELDFVFSIANLKKMQSVLPTSLLPAKYFSNRLEPKNGEKQDGLQMSAFNGKGQMLPFKVLQLINPGTDEVRFDYKEQWMEASNNLPAMLDREIKPEEYTGFLLRGFTDQYVFFMENKEKIIRKINDLFANVEVRNVLKATQQYLDMINYAYHPNCMMDYAEREKLFENLWGFNYKNKSVIAFEIDDLLVNDVPIFFNNASNKGIITSGGRIIKGYYNRTALGRIIERISSLNKADFDYQKVLLATSLGIYDGEECTCSLGVTPYTQLEKIVNIIVQRSVSDSKGNKSVFQDFLIDNGKREFGTLPVDFYDGSSGIYTFLLYYNEYYPNQKNKIFLDSLETILFERLPETFASFSVYQGSLSLLVPLYHRIRLFHMEKDKNRAFLIVQSLQKMQIDLIFQEDWLSGVAGLITVLVNLYTEATNREFLNFAQELAGKVTLETVKLCGLSRGYSGVAVALNKLNMLLPNKAYSQLISDCLTKERQYYTDGVWADLREGKNATAQWCHGCAGIGIARLELIQSGNEDILLKQELETCINTVLDTTLEKDSLCHGNLGNHAFLMKVLQTGIVSGVKEHKIRKKLVLIENKLLFDGVTVEGMSGYPLIGLMNGLSGIGYEWLRILTDYAIPDLLIFE</sequence>
<protein>
    <recommendedName>
        <fullName evidence="2">Lantibiotic biosynthesis protein dehydration domain-containing protein</fullName>
    </recommendedName>
</protein>
<dbReference type="GO" id="GO:0046872">
    <property type="term" value="F:metal ion binding"/>
    <property type="evidence" value="ECO:0007669"/>
    <property type="project" value="UniProtKB-KW"/>
</dbReference>